<feature type="compositionally biased region" description="Polar residues" evidence="1">
    <location>
        <begin position="1"/>
        <end position="13"/>
    </location>
</feature>
<proteinExistence type="predicted"/>
<dbReference type="RefSeq" id="XP_013774414.2">
    <property type="nucleotide sequence ID" value="XM_013918960.2"/>
</dbReference>
<dbReference type="GeneID" id="106459341"/>
<sequence length="189" mass="21646">MTMCSTRNQNLTEPHNDEIFTDDQEPSSNFTTNSKPVFLQNQELMSELQHARDMLGWETDSSDSSEDEDEVTVPPRSPTLSNSCRHTLPKLTPSVPSSSSLFDKVRSSVSGYKFSQFSRLFSFGKYSGFQPVLTQGSPPMAEFSLHENEYCDDEYQRKTKKEKQLTPTVENQFQQHQRPMSFLPSRNTL</sequence>
<evidence type="ECO:0000256" key="1">
    <source>
        <dbReference type="SAM" id="MobiDB-lite"/>
    </source>
</evidence>
<organism evidence="2 3">
    <name type="scientific">Limulus polyphemus</name>
    <name type="common">Atlantic horseshoe crab</name>
    <dbReference type="NCBI Taxonomy" id="6850"/>
    <lineage>
        <taxon>Eukaryota</taxon>
        <taxon>Metazoa</taxon>
        <taxon>Ecdysozoa</taxon>
        <taxon>Arthropoda</taxon>
        <taxon>Chelicerata</taxon>
        <taxon>Merostomata</taxon>
        <taxon>Xiphosura</taxon>
        <taxon>Limulidae</taxon>
        <taxon>Limulus</taxon>
    </lineage>
</organism>
<feature type="region of interest" description="Disordered" evidence="1">
    <location>
        <begin position="1"/>
        <end position="34"/>
    </location>
</feature>
<gene>
    <name evidence="3" type="primary">LOC106459341</name>
</gene>
<feature type="region of interest" description="Disordered" evidence="1">
    <location>
        <begin position="154"/>
        <end position="189"/>
    </location>
</feature>
<protein>
    <submittedName>
        <fullName evidence="3">Uncharacterized protein LOC106459341</fullName>
    </submittedName>
</protein>
<reference evidence="3" key="1">
    <citation type="submission" date="2025-08" db="UniProtKB">
        <authorList>
            <consortium name="RefSeq"/>
        </authorList>
    </citation>
    <scope>IDENTIFICATION</scope>
    <source>
        <tissue evidence="3">Muscle</tissue>
    </source>
</reference>
<evidence type="ECO:0000313" key="3">
    <source>
        <dbReference type="RefSeq" id="XP_013774414.2"/>
    </source>
</evidence>
<evidence type="ECO:0000313" key="2">
    <source>
        <dbReference type="Proteomes" id="UP000694941"/>
    </source>
</evidence>
<name>A0ABM1B440_LIMPO</name>
<feature type="compositionally biased region" description="Acidic residues" evidence="1">
    <location>
        <begin position="60"/>
        <end position="71"/>
    </location>
</feature>
<accession>A0ABM1B440</accession>
<feature type="compositionally biased region" description="Polar residues" evidence="1">
    <location>
        <begin position="165"/>
        <end position="189"/>
    </location>
</feature>
<feature type="region of interest" description="Disordered" evidence="1">
    <location>
        <begin position="50"/>
        <end position="100"/>
    </location>
</feature>
<keyword evidence="2" id="KW-1185">Reference proteome</keyword>
<dbReference type="Proteomes" id="UP000694941">
    <property type="component" value="Unplaced"/>
</dbReference>